<feature type="non-terminal residue" evidence="6">
    <location>
        <position position="84"/>
    </location>
</feature>
<dbReference type="InterPro" id="IPR004523">
    <property type="entry name" value="Asp-tRNA_synthase_2"/>
</dbReference>
<evidence type="ECO:0000259" key="5">
    <source>
        <dbReference type="Pfam" id="PF00152"/>
    </source>
</evidence>
<dbReference type="GO" id="GO:0006422">
    <property type="term" value="P:aspartyl-tRNA aminoacylation"/>
    <property type="evidence" value="ECO:0007669"/>
    <property type="project" value="InterPro"/>
</dbReference>
<dbReference type="PANTHER" id="PTHR43450:SF2">
    <property type="entry name" value="ASPARTATE--TRNA LIGASE"/>
    <property type="match status" value="1"/>
</dbReference>
<evidence type="ECO:0000256" key="4">
    <source>
        <dbReference type="ARBA" id="ARBA00022840"/>
    </source>
</evidence>
<keyword evidence="1" id="KW-0963">Cytoplasm</keyword>
<feature type="domain" description="Aminoacyl-tRNA synthetase class II (D/K/N)" evidence="5">
    <location>
        <begin position="6"/>
        <end position="82"/>
    </location>
</feature>
<evidence type="ECO:0000256" key="3">
    <source>
        <dbReference type="ARBA" id="ARBA00022741"/>
    </source>
</evidence>
<comment type="caution">
    <text evidence="6">The sequence shown here is derived from an EMBL/GenBank/DDBJ whole genome shotgun (WGS) entry which is preliminary data.</text>
</comment>
<keyword evidence="4" id="KW-0067">ATP-binding</keyword>
<evidence type="ECO:0000313" key="6">
    <source>
        <dbReference type="EMBL" id="GFD58505.1"/>
    </source>
</evidence>
<keyword evidence="2 6" id="KW-0436">Ligase</keyword>
<dbReference type="GO" id="GO:0005829">
    <property type="term" value="C:cytosol"/>
    <property type="evidence" value="ECO:0007669"/>
    <property type="project" value="TreeGrafter"/>
</dbReference>
<accession>A0A699XF28</accession>
<dbReference type="GO" id="GO:0004815">
    <property type="term" value="F:aspartate-tRNA ligase activity"/>
    <property type="evidence" value="ECO:0007669"/>
    <property type="project" value="InterPro"/>
</dbReference>
<keyword evidence="3" id="KW-0547">Nucleotide-binding</keyword>
<dbReference type="EMBL" id="BKCJ011853918">
    <property type="protein sequence ID" value="GFD58505.1"/>
    <property type="molecule type" value="Genomic_DNA"/>
</dbReference>
<dbReference type="Pfam" id="PF00152">
    <property type="entry name" value="tRNA-synt_2"/>
    <property type="match status" value="1"/>
</dbReference>
<evidence type="ECO:0000256" key="1">
    <source>
        <dbReference type="ARBA" id="ARBA00022490"/>
    </source>
</evidence>
<dbReference type="Gene3D" id="3.30.930.10">
    <property type="entry name" value="Bira Bifunctional Protein, Domain 2"/>
    <property type="match status" value="1"/>
</dbReference>
<evidence type="ECO:0000256" key="2">
    <source>
        <dbReference type="ARBA" id="ARBA00022598"/>
    </source>
</evidence>
<feature type="non-terminal residue" evidence="6">
    <location>
        <position position="1"/>
    </location>
</feature>
<dbReference type="GO" id="GO:0005524">
    <property type="term" value="F:ATP binding"/>
    <property type="evidence" value="ECO:0007669"/>
    <property type="project" value="InterPro"/>
</dbReference>
<dbReference type="AlphaFoldDB" id="A0A699XF28"/>
<organism evidence="6">
    <name type="scientific">Tanacetum cinerariifolium</name>
    <name type="common">Dalmatian daisy</name>
    <name type="synonym">Chrysanthemum cinerariifolium</name>
    <dbReference type="NCBI Taxonomy" id="118510"/>
    <lineage>
        <taxon>Eukaryota</taxon>
        <taxon>Viridiplantae</taxon>
        <taxon>Streptophyta</taxon>
        <taxon>Embryophyta</taxon>
        <taxon>Tracheophyta</taxon>
        <taxon>Spermatophyta</taxon>
        <taxon>Magnoliopsida</taxon>
        <taxon>eudicotyledons</taxon>
        <taxon>Gunneridae</taxon>
        <taxon>Pentapetalae</taxon>
        <taxon>asterids</taxon>
        <taxon>campanulids</taxon>
        <taxon>Asterales</taxon>
        <taxon>Asteraceae</taxon>
        <taxon>Asteroideae</taxon>
        <taxon>Anthemideae</taxon>
        <taxon>Anthemidinae</taxon>
        <taxon>Tanacetum</taxon>
    </lineage>
</organism>
<gene>
    <name evidence="6" type="ORF">Tci_930474</name>
</gene>
<sequence>RDEIRLGELVKEKYKTDFYVLDKFPISARPFYTMNDGKFTNSFDMFIRGQEICTGGQRITDPAQLRAAMKESGIDPGSMEEYLE</sequence>
<dbReference type="GO" id="GO:0003723">
    <property type="term" value="F:RNA binding"/>
    <property type="evidence" value="ECO:0007669"/>
    <property type="project" value="TreeGrafter"/>
</dbReference>
<dbReference type="GO" id="GO:0017101">
    <property type="term" value="C:aminoacyl-tRNA synthetase multienzyme complex"/>
    <property type="evidence" value="ECO:0007669"/>
    <property type="project" value="TreeGrafter"/>
</dbReference>
<dbReference type="PANTHER" id="PTHR43450">
    <property type="entry name" value="ASPARTYL-TRNA SYNTHETASE"/>
    <property type="match status" value="1"/>
</dbReference>
<dbReference type="InterPro" id="IPR004364">
    <property type="entry name" value="Aa-tRNA-synt_II"/>
</dbReference>
<protein>
    <submittedName>
        <fullName evidence="6">Aspartate--tRNA ligase 1, cytoplasmic-like isoform X2</fullName>
    </submittedName>
</protein>
<dbReference type="SUPFAM" id="SSF55681">
    <property type="entry name" value="Class II aaRS and biotin synthetases"/>
    <property type="match status" value="1"/>
</dbReference>
<dbReference type="InterPro" id="IPR045864">
    <property type="entry name" value="aa-tRNA-synth_II/BPL/LPL"/>
</dbReference>
<name>A0A699XF28_TANCI</name>
<proteinExistence type="predicted"/>
<reference evidence="6" key="1">
    <citation type="journal article" date="2019" name="Sci. Rep.">
        <title>Draft genome of Tanacetum cinerariifolium, the natural source of mosquito coil.</title>
        <authorList>
            <person name="Yamashiro T."/>
            <person name="Shiraishi A."/>
            <person name="Satake H."/>
            <person name="Nakayama K."/>
        </authorList>
    </citation>
    <scope>NUCLEOTIDE SEQUENCE</scope>
</reference>